<accession>A0AAV5DTE4</accession>
<organism evidence="1 2">
    <name type="scientific">Eleusine coracana subsp. coracana</name>
    <dbReference type="NCBI Taxonomy" id="191504"/>
    <lineage>
        <taxon>Eukaryota</taxon>
        <taxon>Viridiplantae</taxon>
        <taxon>Streptophyta</taxon>
        <taxon>Embryophyta</taxon>
        <taxon>Tracheophyta</taxon>
        <taxon>Spermatophyta</taxon>
        <taxon>Magnoliopsida</taxon>
        <taxon>Liliopsida</taxon>
        <taxon>Poales</taxon>
        <taxon>Poaceae</taxon>
        <taxon>PACMAD clade</taxon>
        <taxon>Chloridoideae</taxon>
        <taxon>Cynodonteae</taxon>
        <taxon>Eleusininae</taxon>
        <taxon>Eleusine</taxon>
    </lineage>
</organism>
<dbReference type="InterPro" id="IPR046848">
    <property type="entry name" value="E_motif"/>
</dbReference>
<proteinExistence type="predicted"/>
<name>A0AAV5DTE4_ELECO</name>
<dbReference type="AlphaFoldDB" id="A0AAV5DTE4"/>
<keyword evidence="2" id="KW-1185">Reference proteome</keyword>
<evidence type="ECO:0008006" key="3">
    <source>
        <dbReference type="Google" id="ProtNLM"/>
    </source>
</evidence>
<dbReference type="PANTHER" id="PTHR47926:SF387">
    <property type="entry name" value="PENTATRICOPEPTIDE REPEAT-CONTAINING PROTEIN"/>
    <property type="match status" value="1"/>
</dbReference>
<dbReference type="GO" id="GO:0003723">
    <property type="term" value="F:RNA binding"/>
    <property type="evidence" value="ECO:0007669"/>
    <property type="project" value="InterPro"/>
</dbReference>
<evidence type="ECO:0000313" key="1">
    <source>
        <dbReference type="EMBL" id="GJN13481.1"/>
    </source>
</evidence>
<gene>
    <name evidence="1" type="primary">gb00190</name>
    <name evidence="1" type="ORF">PR202_gb00190</name>
</gene>
<dbReference type="InterPro" id="IPR046960">
    <property type="entry name" value="PPR_At4g14850-like_plant"/>
</dbReference>
<reference evidence="1" key="1">
    <citation type="journal article" date="2018" name="DNA Res.">
        <title>Multiple hybrid de novo genome assembly of finger millet, an orphan allotetraploid crop.</title>
        <authorList>
            <person name="Hatakeyama M."/>
            <person name="Aluri S."/>
            <person name="Balachadran M.T."/>
            <person name="Sivarajan S.R."/>
            <person name="Patrignani A."/>
            <person name="Gruter S."/>
            <person name="Poveda L."/>
            <person name="Shimizu-Inatsugi R."/>
            <person name="Baeten J."/>
            <person name="Francoijs K.J."/>
            <person name="Nataraja K.N."/>
            <person name="Reddy Y.A.N."/>
            <person name="Phadnis S."/>
            <person name="Ravikumar R.L."/>
            <person name="Schlapbach R."/>
            <person name="Sreeman S.M."/>
            <person name="Shimizu K.K."/>
        </authorList>
    </citation>
    <scope>NUCLEOTIDE SEQUENCE</scope>
</reference>
<dbReference type="GO" id="GO:0009451">
    <property type="term" value="P:RNA modification"/>
    <property type="evidence" value="ECO:0007669"/>
    <property type="project" value="InterPro"/>
</dbReference>
<dbReference type="Proteomes" id="UP001054889">
    <property type="component" value="Unassembled WGS sequence"/>
</dbReference>
<protein>
    <recommendedName>
        <fullName evidence="3">Pentatricopeptide repeat-containing protein</fullName>
    </recommendedName>
</protein>
<comment type="caution">
    <text evidence="1">The sequence shown here is derived from an EMBL/GenBank/DDBJ whole genome shotgun (WGS) entry which is preliminary data.</text>
</comment>
<evidence type="ECO:0000313" key="2">
    <source>
        <dbReference type="Proteomes" id="UP001054889"/>
    </source>
</evidence>
<dbReference type="Pfam" id="PF20431">
    <property type="entry name" value="E_motif"/>
    <property type="match status" value="1"/>
</dbReference>
<reference evidence="1" key="2">
    <citation type="submission" date="2021-12" db="EMBL/GenBank/DDBJ databases">
        <title>Resequencing data analysis of finger millet.</title>
        <authorList>
            <person name="Hatakeyama M."/>
            <person name="Aluri S."/>
            <person name="Balachadran M.T."/>
            <person name="Sivarajan S.R."/>
            <person name="Poveda L."/>
            <person name="Shimizu-Inatsugi R."/>
            <person name="Schlapbach R."/>
            <person name="Sreeman S.M."/>
            <person name="Shimizu K.K."/>
        </authorList>
    </citation>
    <scope>NUCLEOTIDE SEQUENCE</scope>
</reference>
<dbReference type="PANTHER" id="PTHR47926">
    <property type="entry name" value="PENTATRICOPEPTIDE REPEAT-CONTAINING PROTEIN"/>
    <property type="match status" value="1"/>
</dbReference>
<dbReference type="EMBL" id="BQKI01000071">
    <property type="protein sequence ID" value="GJN13481.1"/>
    <property type="molecule type" value="Genomic_DNA"/>
</dbReference>
<sequence length="123" mass="13756">MPMGADEAGWGALLNACRMHGNVKIGECAADRLVELDPSDSGIYVLMSQIYASKRKWEQVKKLRTIMRDRGIKKNPGCSSIEVDGKFHEFLVADVSHVRSEDIYAVLKNIYLHLKSEGYISIA</sequence>